<dbReference type="InterPro" id="IPR020593">
    <property type="entry name" value="G-glutamylP_reductase_CS"/>
</dbReference>
<evidence type="ECO:0000256" key="4">
    <source>
        <dbReference type="ARBA" id="ARBA00022857"/>
    </source>
</evidence>
<dbReference type="AlphaFoldDB" id="A0AA48GKI1"/>
<comment type="pathway">
    <text evidence="1 7">Amino-acid biosynthesis; L-proline biosynthesis; L-glutamate 5-semialdehyde from L-glutamate: step 2/2.</text>
</comment>
<comment type="similarity">
    <text evidence="7">Belongs to the gamma-glutamyl phosphate reductase family.</text>
</comment>
<evidence type="ECO:0000259" key="8">
    <source>
        <dbReference type="Pfam" id="PF00171"/>
    </source>
</evidence>
<dbReference type="Gene3D" id="3.40.605.10">
    <property type="entry name" value="Aldehyde Dehydrogenase, Chain A, domain 1"/>
    <property type="match status" value="1"/>
</dbReference>
<reference evidence="10" key="1">
    <citation type="journal article" date="2023" name="Int. J. Syst. Evol. Microbiol.">
        <title>Mesoterricola silvestris gen. nov., sp. nov., Mesoterricola sediminis sp. nov., Geothrix oryzae sp. nov., Geothrix edaphica sp. nov., Geothrix rubra sp. nov., and Geothrix limicola sp. nov., six novel members of Acidobacteriota isolated from soils.</title>
        <authorList>
            <person name="Itoh H."/>
            <person name="Sugisawa Y."/>
            <person name="Mise K."/>
            <person name="Xu Z."/>
            <person name="Kuniyasu M."/>
            <person name="Ushijima N."/>
            <person name="Kawano K."/>
            <person name="Kobayashi E."/>
            <person name="Shiratori Y."/>
            <person name="Masuda Y."/>
            <person name="Senoo K."/>
        </authorList>
    </citation>
    <scope>NUCLEOTIDE SEQUENCE [LARGE SCALE GENOMIC DNA]</scope>
    <source>
        <strain evidence="10">W79</strain>
    </source>
</reference>
<organism evidence="9 10">
    <name type="scientific">Mesoterricola silvestris</name>
    <dbReference type="NCBI Taxonomy" id="2927979"/>
    <lineage>
        <taxon>Bacteria</taxon>
        <taxon>Pseudomonadati</taxon>
        <taxon>Acidobacteriota</taxon>
        <taxon>Holophagae</taxon>
        <taxon>Holophagales</taxon>
        <taxon>Holophagaceae</taxon>
        <taxon>Mesoterricola</taxon>
    </lineage>
</organism>
<dbReference type="PANTHER" id="PTHR11063:SF8">
    <property type="entry name" value="DELTA-1-PYRROLINE-5-CARBOXYLATE SYNTHASE"/>
    <property type="match status" value="1"/>
</dbReference>
<dbReference type="EC" id="1.2.1.41" evidence="7"/>
<sequence length="434" mass="45626">MSTVRHMARQARAASNLLGVASAGARDGVLRRAAAALRSACPELLEANARDLDGARALLAAGELDASAFQRLKVDAAKVEEMARGLEAVAGLRDPLGRVDLRRLLDEGLELQRVSVPLGVLAVIFESRPDAAVQIGALAIKSGNAALLKGGREAAASVRALVDILRRCLEEEGLPGDALQVLQDRADVDALLALDGDVDLVIPRGSSALVRSIKARTRIPVLGHAEGVCHLYIDAAADPAMAVALARDGKLQYPAACNATETVLLHRDCAPVILPLLARGLPGTELRGCPRCRALLPDLVPASEADWDAEYGAPILALRVVDDLDAALAHIRAHGSAHTEAIVTEDPDAAARFLREVDAAGVYHNASTRFADGYRYGFGAEVGISTSRIHARGPVGIEGLVTVKYLLRGHGQIVADYAGPGGRPFLHRDLSPGT</sequence>
<dbReference type="GO" id="GO:0005737">
    <property type="term" value="C:cytoplasm"/>
    <property type="evidence" value="ECO:0007669"/>
    <property type="project" value="UniProtKB-SubCell"/>
</dbReference>
<evidence type="ECO:0000256" key="6">
    <source>
        <dbReference type="ARBA" id="ARBA00049024"/>
    </source>
</evidence>
<dbReference type="EMBL" id="AP027080">
    <property type="protein sequence ID" value="BDU74726.1"/>
    <property type="molecule type" value="Genomic_DNA"/>
</dbReference>
<dbReference type="InterPro" id="IPR016162">
    <property type="entry name" value="Ald_DH_N"/>
</dbReference>
<dbReference type="PIRSF" id="PIRSF000151">
    <property type="entry name" value="GPR"/>
    <property type="match status" value="1"/>
</dbReference>
<evidence type="ECO:0000256" key="2">
    <source>
        <dbReference type="ARBA" id="ARBA00022605"/>
    </source>
</evidence>
<dbReference type="GO" id="GO:0055129">
    <property type="term" value="P:L-proline biosynthetic process"/>
    <property type="evidence" value="ECO:0007669"/>
    <property type="project" value="UniProtKB-UniRule"/>
</dbReference>
<dbReference type="InterPro" id="IPR015590">
    <property type="entry name" value="Aldehyde_DH_dom"/>
</dbReference>
<dbReference type="InterPro" id="IPR016163">
    <property type="entry name" value="Ald_DH_C"/>
</dbReference>
<dbReference type="InterPro" id="IPR016161">
    <property type="entry name" value="Ald_DH/histidinol_DH"/>
</dbReference>
<gene>
    <name evidence="7 9" type="primary">proA</name>
    <name evidence="9" type="ORF">METEAL_39000</name>
</gene>
<keyword evidence="5 7" id="KW-0560">Oxidoreductase</keyword>
<dbReference type="PANTHER" id="PTHR11063">
    <property type="entry name" value="GLUTAMATE SEMIALDEHYDE DEHYDROGENASE"/>
    <property type="match status" value="1"/>
</dbReference>
<evidence type="ECO:0000256" key="3">
    <source>
        <dbReference type="ARBA" id="ARBA00022650"/>
    </source>
</evidence>
<dbReference type="PROSITE" id="PS01223">
    <property type="entry name" value="PROA"/>
    <property type="match status" value="1"/>
</dbReference>
<comment type="function">
    <text evidence="7">Catalyzes the NADPH-dependent reduction of L-glutamate 5-phosphate into L-glutamate 5-semialdehyde and phosphate. The product spontaneously undergoes cyclization to form 1-pyrroline-5-carboxylate.</text>
</comment>
<dbReference type="GO" id="GO:0004350">
    <property type="term" value="F:glutamate-5-semialdehyde dehydrogenase activity"/>
    <property type="evidence" value="ECO:0007669"/>
    <property type="project" value="UniProtKB-UniRule"/>
</dbReference>
<dbReference type="KEGG" id="msil:METEAL_39000"/>
<feature type="domain" description="Aldehyde dehydrogenase" evidence="8">
    <location>
        <begin position="3"/>
        <end position="275"/>
    </location>
</feature>
<dbReference type="HAMAP" id="MF_00412">
    <property type="entry name" value="ProA"/>
    <property type="match status" value="1"/>
</dbReference>
<comment type="catalytic activity">
    <reaction evidence="6 7">
        <text>L-glutamate 5-semialdehyde + phosphate + NADP(+) = L-glutamyl 5-phosphate + NADPH + H(+)</text>
        <dbReference type="Rhea" id="RHEA:19541"/>
        <dbReference type="ChEBI" id="CHEBI:15378"/>
        <dbReference type="ChEBI" id="CHEBI:43474"/>
        <dbReference type="ChEBI" id="CHEBI:57783"/>
        <dbReference type="ChEBI" id="CHEBI:58066"/>
        <dbReference type="ChEBI" id="CHEBI:58274"/>
        <dbReference type="ChEBI" id="CHEBI:58349"/>
        <dbReference type="EC" id="1.2.1.41"/>
    </reaction>
</comment>
<keyword evidence="2 7" id="KW-0028">Amino-acid biosynthesis</keyword>
<keyword evidence="10" id="KW-1185">Reference proteome</keyword>
<keyword evidence="4 7" id="KW-0521">NADP</keyword>
<dbReference type="RefSeq" id="WP_316413399.1">
    <property type="nucleotide sequence ID" value="NZ_AP027080.1"/>
</dbReference>
<dbReference type="CDD" id="cd07079">
    <property type="entry name" value="ALDH_F18-19_ProA-GPR"/>
    <property type="match status" value="1"/>
</dbReference>
<dbReference type="Proteomes" id="UP001238179">
    <property type="component" value="Chromosome"/>
</dbReference>
<dbReference type="Gene3D" id="3.40.309.10">
    <property type="entry name" value="Aldehyde Dehydrogenase, Chain A, domain 2"/>
    <property type="match status" value="1"/>
</dbReference>
<protein>
    <recommendedName>
        <fullName evidence="7">Gamma-glutamyl phosphate reductase</fullName>
        <shortName evidence="7">GPR</shortName>
        <ecNumber evidence="7">1.2.1.41</ecNumber>
    </recommendedName>
    <alternativeName>
        <fullName evidence="7">Glutamate-5-semialdehyde dehydrogenase</fullName>
    </alternativeName>
    <alternativeName>
        <fullName evidence="7">Glutamyl-gamma-semialdehyde dehydrogenase</fullName>
        <shortName evidence="7">GSA dehydrogenase</shortName>
    </alternativeName>
</protein>
<dbReference type="InterPro" id="IPR012134">
    <property type="entry name" value="Glu-5-SA_DH"/>
</dbReference>
<accession>A0AA48GKI1</accession>
<dbReference type="InterPro" id="IPR000965">
    <property type="entry name" value="GPR_dom"/>
</dbReference>
<keyword evidence="3 7" id="KW-0641">Proline biosynthesis</keyword>
<evidence type="ECO:0000256" key="1">
    <source>
        <dbReference type="ARBA" id="ARBA00004985"/>
    </source>
</evidence>
<evidence type="ECO:0000313" key="9">
    <source>
        <dbReference type="EMBL" id="BDU74726.1"/>
    </source>
</evidence>
<dbReference type="SUPFAM" id="SSF53720">
    <property type="entry name" value="ALDH-like"/>
    <property type="match status" value="1"/>
</dbReference>
<evidence type="ECO:0000256" key="5">
    <source>
        <dbReference type="ARBA" id="ARBA00023002"/>
    </source>
</evidence>
<evidence type="ECO:0000256" key="7">
    <source>
        <dbReference type="HAMAP-Rule" id="MF_00412"/>
    </source>
</evidence>
<evidence type="ECO:0000313" key="10">
    <source>
        <dbReference type="Proteomes" id="UP001238179"/>
    </source>
</evidence>
<name>A0AA48GKI1_9BACT</name>
<dbReference type="NCBIfam" id="TIGR00407">
    <property type="entry name" value="proA"/>
    <property type="match status" value="1"/>
</dbReference>
<comment type="subcellular location">
    <subcellularLocation>
        <location evidence="7">Cytoplasm</location>
    </subcellularLocation>
</comment>
<dbReference type="Pfam" id="PF00171">
    <property type="entry name" value="Aldedh"/>
    <property type="match status" value="1"/>
</dbReference>
<keyword evidence="7" id="KW-0963">Cytoplasm</keyword>
<dbReference type="NCBIfam" id="NF001221">
    <property type="entry name" value="PRK00197.1"/>
    <property type="match status" value="1"/>
</dbReference>
<dbReference type="GO" id="GO:0050661">
    <property type="term" value="F:NADP binding"/>
    <property type="evidence" value="ECO:0007669"/>
    <property type="project" value="InterPro"/>
</dbReference>
<proteinExistence type="inferred from homology"/>